<keyword evidence="4" id="KW-1185">Reference proteome</keyword>
<proteinExistence type="predicted"/>
<dbReference type="STRING" id="502025.Hoch_0562"/>
<feature type="compositionally biased region" description="Basic and acidic residues" evidence="1">
    <location>
        <begin position="124"/>
        <end position="142"/>
    </location>
</feature>
<dbReference type="Pfam" id="PF04015">
    <property type="entry name" value="DUF362"/>
    <property type="match status" value="1"/>
</dbReference>
<dbReference type="Proteomes" id="UP000001880">
    <property type="component" value="Chromosome"/>
</dbReference>
<feature type="region of interest" description="Disordered" evidence="1">
    <location>
        <begin position="1"/>
        <end position="145"/>
    </location>
</feature>
<feature type="domain" description="DUF362" evidence="2">
    <location>
        <begin position="244"/>
        <end position="441"/>
    </location>
</feature>
<evidence type="ECO:0000259" key="2">
    <source>
        <dbReference type="Pfam" id="PF04015"/>
    </source>
</evidence>
<protein>
    <recommendedName>
        <fullName evidence="2">DUF362 domain-containing protein</fullName>
    </recommendedName>
</protein>
<dbReference type="OrthoDB" id="9785671at2"/>
<evidence type="ECO:0000313" key="4">
    <source>
        <dbReference type="Proteomes" id="UP000001880"/>
    </source>
</evidence>
<dbReference type="RefSeq" id="WP_012825827.1">
    <property type="nucleotide sequence ID" value="NC_013440.1"/>
</dbReference>
<organism evidence="3 4">
    <name type="scientific">Haliangium ochraceum (strain DSM 14365 / JCM 11303 / SMP-2)</name>
    <dbReference type="NCBI Taxonomy" id="502025"/>
    <lineage>
        <taxon>Bacteria</taxon>
        <taxon>Pseudomonadati</taxon>
        <taxon>Myxococcota</taxon>
        <taxon>Polyangia</taxon>
        <taxon>Haliangiales</taxon>
        <taxon>Kofleriaceae</taxon>
        <taxon>Haliangium</taxon>
    </lineage>
</organism>
<evidence type="ECO:0000313" key="3">
    <source>
        <dbReference type="EMBL" id="ACY13200.1"/>
    </source>
</evidence>
<evidence type="ECO:0000256" key="1">
    <source>
        <dbReference type="SAM" id="MobiDB-lite"/>
    </source>
</evidence>
<name>D0LLI3_HALO1</name>
<accession>D0LLI3</accession>
<reference evidence="3 4" key="1">
    <citation type="journal article" date="2010" name="Stand. Genomic Sci.">
        <title>Complete genome sequence of Haliangium ochraceum type strain (SMP-2).</title>
        <authorList>
            <consortium name="US DOE Joint Genome Institute (JGI-PGF)"/>
            <person name="Ivanova N."/>
            <person name="Daum C."/>
            <person name="Lang E."/>
            <person name="Abt B."/>
            <person name="Kopitz M."/>
            <person name="Saunders E."/>
            <person name="Lapidus A."/>
            <person name="Lucas S."/>
            <person name="Glavina Del Rio T."/>
            <person name="Nolan M."/>
            <person name="Tice H."/>
            <person name="Copeland A."/>
            <person name="Cheng J.F."/>
            <person name="Chen F."/>
            <person name="Bruce D."/>
            <person name="Goodwin L."/>
            <person name="Pitluck S."/>
            <person name="Mavromatis K."/>
            <person name="Pati A."/>
            <person name="Mikhailova N."/>
            <person name="Chen A."/>
            <person name="Palaniappan K."/>
            <person name="Land M."/>
            <person name="Hauser L."/>
            <person name="Chang Y.J."/>
            <person name="Jeffries C.D."/>
            <person name="Detter J.C."/>
            <person name="Brettin T."/>
            <person name="Rohde M."/>
            <person name="Goker M."/>
            <person name="Bristow J."/>
            <person name="Markowitz V."/>
            <person name="Eisen J.A."/>
            <person name="Hugenholtz P."/>
            <person name="Kyrpides N.C."/>
            <person name="Klenk H.P."/>
        </authorList>
    </citation>
    <scope>NUCLEOTIDE SEQUENCE [LARGE SCALE GENOMIC DNA]</scope>
    <source>
        <strain evidence="4">DSM 14365 / CIP 107738 / JCM 11303 / AJ 13395 / SMP-2</strain>
    </source>
</reference>
<dbReference type="KEGG" id="hoh:Hoch_0562"/>
<dbReference type="InterPro" id="IPR007160">
    <property type="entry name" value="DUF362"/>
</dbReference>
<sequence length="479" mass="51125">MSKRDDNNDTFDSRMTLGERPSNKAAQTALDAVKAIRAADKDKDKAPASAADAANPSADAGAASTEARTDSAAEAQGDKDDDGDSDGEDDRGAEHAPPTVKHAAKTGTPEATPPGSAHRAKAARLPEPDAEAERRGAEEARTQARLHRRKFLKQAGAVTGLVTAAGWASLAPPHWPLSLKDPDGERGKPQKKVLHLPEGGYAVQAAATDSVLGVAHGERTEAMVRAAIDAIGGIGRYIQRGDIVVIKPNVAFERAAPLGATSSPEVVSALIRVVREAGAEEVRVADNPIESPEACFARSGVRKAALSENARLFLPSPGDFETLHVPGAKWIEEWPFFWRPFQGATKVIGVAPVKDHNLCRASMTSKNWYGLLGGRRNQFHQDIHGIITDLTRMMRPTFVVLDASRVLFRSGPTGGSLADVKEGRTVIASTDGLAADAYGWDMMLERKGEPLPNYFDQIEAAGLGNPNWRTLALKEVQIG</sequence>
<feature type="compositionally biased region" description="Acidic residues" evidence="1">
    <location>
        <begin position="79"/>
        <end position="91"/>
    </location>
</feature>
<gene>
    <name evidence="3" type="ordered locus">Hoch_0562</name>
</gene>
<dbReference type="AlphaFoldDB" id="D0LLI3"/>
<feature type="compositionally biased region" description="Low complexity" evidence="1">
    <location>
        <begin position="47"/>
        <end position="63"/>
    </location>
</feature>
<dbReference type="EMBL" id="CP001804">
    <property type="protein sequence ID" value="ACY13200.1"/>
    <property type="molecule type" value="Genomic_DNA"/>
</dbReference>
<dbReference type="HOGENOM" id="CLU_044970_0_0_7"/>
<dbReference type="eggNOG" id="COG2006">
    <property type="taxonomic scope" value="Bacteria"/>
</dbReference>
<feature type="compositionally biased region" description="Basic and acidic residues" evidence="1">
    <location>
        <begin position="37"/>
        <end position="46"/>
    </location>
</feature>